<dbReference type="InterPro" id="IPR041667">
    <property type="entry name" value="Cupin_8"/>
</dbReference>
<organism evidence="3 4">
    <name type="scientific">Bimuria novae-zelandiae CBS 107.79</name>
    <dbReference type="NCBI Taxonomy" id="1447943"/>
    <lineage>
        <taxon>Eukaryota</taxon>
        <taxon>Fungi</taxon>
        <taxon>Dikarya</taxon>
        <taxon>Ascomycota</taxon>
        <taxon>Pezizomycotina</taxon>
        <taxon>Dothideomycetes</taxon>
        <taxon>Pleosporomycetidae</taxon>
        <taxon>Pleosporales</taxon>
        <taxon>Massarineae</taxon>
        <taxon>Didymosphaeriaceae</taxon>
        <taxon>Bimuria</taxon>
    </lineage>
</organism>
<dbReference type="SMART" id="SM00558">
    <property type="entry name" value="JmjC"/>
    <property type="match status" value="1"/>
</dbReference>
<dbReference type="OrthoDB" id="415358at2759"/>
<dbReference type="InterPro" id="IPR003347">
    <property type="entry name" value="JmjC_dom"/>
</dbReference>
<gene>
    <name evidence="3" type="ORF">BU23DRAFT_34733</name>
</gene>
<dbReference type="Pfam" id="PF13621">
    <property type="entry name" value="Cupin_8"/>
    <property type="match status" value="1"/>
</dbReference>
<protein>
    <submittedName>
        <fullName evidence="3">Clavaminate synthase-like protein</fullName>
    </submittedName>
</protein>
<evidence type="ECO:0000256" key="1">
    <source>
        <dbReference type="SAM" id="MobiDB-lite"/>
    </source>
</evidence>
<feature type="domain" description="JmjC" evidence="2">
    <location>
        <begin position="215"/>
        <end position="397"/>
    </location>
</feature>
<dbReference type="Gene3D" id="2.60.120.10">
    <property type="entry name" value="Jelly Rolls"/>
    <property type="match status" value="1"/>
</dbReference>
<name>A0A6A5UMQ9_9PLEO</name>
<reference evidence="3" key="1">
    <citation type="journal article" date="2020" name="Stud. Mycol.">
        <title>101 Dothideomycetes genomes: a test case for predicting lifestyles and emergence of pathogens.</title>
        <authorList>
            <person name="Haridas S."/>
            <person name="Albert R."/>
            <person name="Binder M."/>
            <person name="Bloem J."/>
            <person name="Labutti K."/>
            <person name="Salamov A."/>
            <person name="Andreopoulos B."/>
            <person name="Baker S."/>
            <person name="Barry K."/>
            <person name="Bills G."/>
            <person name="Bluhm B."/>
            <person name="Cannon C."/>
            <person name="Castanera R."/>
            <person name="Culley D."/>
            <person name="Daum C."/>
            <person name="Ezra D."/>
            <person name="Gonzalez J."/>
            <person name="Henrissat B."/>
            <person name="Kuo A."/>
            <person name="Liang C."/>
            <person name="Lipzen A."/>
            <person name="Lutzoni F."/>
            <person name="Magnuson J."/>
            <person name="Mondo S."/>
            <person name="Nolan M."/>
            <person name="Ohm R."/>
            <person name="Pangilinan J."/>
            <person name="Park H.-J."/>
            <person name="Ramirez L."/>
            <person name="Alfaro M."/>
            <person name="Sun H."/>
            <person name="Tritt A."/>
            <person name="Yoshinaga Y."/>
            <person name="Zwiers L.-H."/>
            <person name="Turgeon B."/>
            <person name="Goodwin S."/>
            <person name="Spatafora J."/>
            <person name="Crous P."/>
            <person name="Grigoriev I."/>
        </authorList>
    </citation>
    <scope>NUCLEOTIDE SEQUENCE</scope>
    <source>
        <strain evidence="3">CBS 107.79</strain>
    </source>
</reference>
<dbReference type="PROSITE" id="PS51184">
    <property type="entry name" value="JMJC"/>
    <property type="match status" value="1"/>
</dbReference>
<dbReference type="Proteomes" id="UP000800036">
    <property type="component" value="Unassembled WGS sequence"/>
</dbReference>
<sequence length="549" mass="60727">MLSFCHGRDFGGKREGALSLNFASSGAKTVNSAMSSYLEIASPLPHHSAVMAETKVTGLTRPEQAIPRPAPTGLEGEGTLHDAVRDLICTYHDLNPSTFDELDDEPSPLEFMRYVTRNRPFVVRKGAATWAAHKKWDANYLTSILRDTPVNVAITPVGNADSILPLSASPDYALFVKPLERTEPFTFAMHKIQSQALEEKWGGPTHYLQTQNDNLRGEYATLFKDVPESIPWARIALEKEPDAINFWLGNSASTTALHKDNYENVYVQVLGKKHFVLLPPVEAPCVNEKAVLAATYTTNAEGDIKKEDLVAKIDEPEDTYVPFATWDPDRPETNATPFSQYSRPLRATLEEGDVLYLPALWYHKVSQSCNSEGLCCAVNYWYDLDFSGSFWATSSFVRGVGLLSQQQPKSQTFSQPSPFSSDAPPQTLSNAEKSSLMDSWVRDFKHGAGLGTHSHAQHEGLPRAYQHPPSASTQDAPQAWSNAQKSSMIDQWVQEWQGKGQAQAQAQAQVTPTQHMPPASEGQVPPSDSDAEKSSTMGNWMQQWKAAQK</sequence>
<dbReference type="PANTHER" id="PTHR12461:SF99">
    <property type="entry name" value="BIFUNCTIONAL PEPTIDASE AND (3S)-LYSYL HYDROXYLASE JMJD7"/>
    <property type="match status" value="1"/>
</dbReference>
<keyword evidence="4" id="KW-1185">Reference proteome</keyword>
<dbReference type="PANTHER" id="PTHR12461">
    <property type="entry name" value="HYPOXIA-INDUCIBLE FACTOR 1 ALPHA INHIBITOR-RELATED"/>
    <property type="match status" value="1"/>
</dbReference>
<dbReference type="EMBL" id="ML976767">
    <property type="protein sequence ID" value="KAF1965199.1"/>
    <property type="molecule type" value="Genomic_DNA"/>
</dbReference>
<accession>A0A6A5UMQ9</accession>
<evidence type="ECO:0000259" key="2">
    <source>
        <dbReference type="PROSITE" id="PS51184"/>
    </source>
</evidence>
<proteinExistence type="predicted"/>
<dbReference type="SUPFAM" id="SSF51197">
    <property type="entry name" value="Clavaminate synthase-like"/>
    <property type="match status" value="1"/>
</dbReference>
<feature type="compositionally biased region" description="Low complexity" evidence="1">
    <location>
        <begin position="407"/>
        <end position="421"/>
    </location>
</feature>
<evidence type="ECO:0000313" key="4">
    <source>
        <dbReference type="Proteomes" id="UP000800036"/>
    </source>
</evidence>
<feature type="region of interest" description="Disordered" evidence="1">
    <location>
        <begin position="407"/>
        <end position="433"/>
    </location>
</feature>
<feature type="region of interest" description="Disordered" evidence="1">
    <location>
        <begin position="460"/>
        <end position="549"/>
    </location>
</feature>
<feature type="compositionally biased region" description="Polar residues" evidence="1">
    <location>
        <begin position="423"/>
        <end position="433"/>
    </location>
</feature>
<feature type="compositionally biased region" description="Polar residues" evidence="1">
    <location>
        <begin position="469"/>
        <end position="489"/>
    </location>
</feature>
<dbReference type="InterPro" id="IPR014710">
    <property type="entry name" value="RmlC-like_jellyroll"/>
</dbReference>
<evidence type="ECO:0000313" key="3">
    <source>
        <dbReference type="EMBL" id="KAF1965199.1"/>
    </source>
</evidence>
<dbReference type="AlphaFoldDB" id="A0A6A5UMQ9"/>